<keyword evidence="1" id="KW-0472">Membrane</keyword>
<evidence type="ECO:0008006" key="4">
    <source>
        <dbReference type="Google" id="ProtNLM"/>
    </source>
</evidence>
<evidence type="ECO:0000313" key="3">
    <source>
        <dbReference type="Proteomes" id="UP000615455"/>
    </source>
</evidence>
<protein>
    <recommendedName>
        <fullName evidence="4">Stage III sporulation protein AF</fullName>
    </recommendedName>
</protein>
<keyword evidence="1" id="KW-0812">Transmembrane</keyword>
<comment type="caution">
    <text evidence="2">The sequence shown here is derived from an EMBL/GenBank/DDBJ whole genome shotgun (WGS) entry which is preliminary data.</text>
</comment>
<accession>A0ABQ1EMA7</accession>
<reference evidence="3" key="1">
    <citation type="journal article" date="2019" name="Int. J. Syst. Evol. Microbiol.">
        <title>The Global Catalogue of Microorganisms (GCM) 10K type strain sequencing project: providing services to taxonomists for standard genome sequencing and annotation.</title>
        <authorList>
            <consortium name="The Broad Institute Genomics Platform"/>
            <consortium name="The Broad Institute Genome Sequencing Center for Infectious Disease"/>
            <person name="Wu L."/>
            <person name="Ma J."/>
        </authorList>
    </citation>
    <scope>NUCLEOTIDE SEQUENCE [LARGE SCALE GENOMIC DNA]</scope>
    <source>
        <strain evidence="3">CGMCC 1.15043</strain>
    </source>
</reference>
<evidence type="ECO:0000256" key="1">
    <source>
        <dbReference type="SAM" id="Phobius"/>
    </source>
</evidence>
<evidence type="ECO:0000313" key="2">
    <source>
        <dbReference type="EMBL" id="GFZ77643.1"/>
    </source>
</evidence>
<dbReference type="EMBL" id="BMHE01000009">
    <property type="protein sequence ID" value="GFZ77643.1"/>
    <property type="molecule type" value="Genomic_DNA"/>
</dbReference>
<gene>
    <name evidence="2" type="ORF">GCM10008018_24040</name>
</gene>
<keyword evidence="3" id="KW-1185">Reference proteome</keyword>
<proteinExistence type="predicted"/>
<name>A0ABQ1EMA7_9BACL</name>
<sequence length="82" mass="9285">MLYTILIVATLAILAAVCELPALIRQSRRRDVFTYSIVLIIGSLLSVFALNEIQIPSLMKLPELMYKPLNEWMKHALNVKDG</sequence>
<feature type="transmembrane region" description="Helical" evidence="1">
    <location>
        <begin position="32"/>
        <end position="50"/>
    </location>
</feature>
<dbReference type="RefSeq" id="WP_189011686.1">
    <property type="nucleotide sequence ID" value="NZ_BMHE01000009.1"/>
</dbReference>
<organism evidence="2 3">
    <name type="scientific">Paenibacillus marchantiophytorum</name>
    <dbReference type="NCBI Taxonomy" id="1619310"/>
    <lineage>
        <taxon>Bacteria</taxon>
        <taxon>Bacillati</taxon>
        <taxon>Bacillota</taxon>
        <taxon>Bacilli</taxon>
        <taxon>Bacillales</taxon>
        <taxon>Paenibacillaceae</taxon>
        <taxon>Paenibacillus</taxon>
    </lineage>
</organism>
<keyword evidence="1" id="KW-1133">Transmembrane helix</keyword>
<dbReference type="Proteomes" id="UP000615455">
    <property type="component" value="Unassembled WGS sequence"/>
</dbReference>